<keyword evidence="2" id="KW-1185">Reference proteome</keyword>
<sequence length="59" mass="6376">MAGGVSSPLHTSTLPTFLSGELFRSGSVPLRTGKMKIFAVLWSHHLLLWVVKPPSAPPH</sequence>
<gene>
    <name evidence="1" type="ORF">A2U01_0008599</name>
</gene>
<reference evidence="1 2" key="1">
    <citation type="journal article" date="2018" name="Front. Plant Sci.">
        <title>Red Clover (Trifolium pratense) and Zigzag Clover (T. medium) - A Picture of Genomic Similarities and Differences.</title>
        <authorList>
            <person name="Dluhosova J."/>
            <person name="Istvanek J."/>
            <person name="Nedelnik J."/>
            <person name="Repkova J."/>
        </authorList>
    </citation>
    <scope>NUCLEOTIDE SEQUENCE [LARGE SCALE GENOMIC DNA]</scope>
    <source>
        <strain evidence="2">cv. 10/8</strain>
        <tissue evidence="1">Leaf</tissue>
    </source>
</reference>
<proteinExistence type="predicted"/>
<dbReference type="AlphaFoldDB" id="A0A392MK37"/>
<accession>A0A392MK37</accession>
<dbReference type="EMBL" id="LXQA010012784">
    <property type="protein sequence ID" value="MCH87721.1"/>
    <property type="molecule type" value="Genomic_DNA"/>
</dbReference>
<name>A0A392MK37_9FABA</name>
<comment type="caution">
    <text evidence="1">The sequence shown here is derived from an EMBL/GenBank/DDBJ whole genome shotgun (WGS) entry which is preliminary data.</text>
</comment>
<protein>
    <submittedName>
        <fullName evidence="1">Uncharacterized protein</fullName>
    </submittedName>
</protein>
<organism evidence="1 2">
    <name type="scientific">Trifolium medium</name>
    <dbReference type="NCBI Taxonomy" id="97028"/>
    <lineage>
        <taxon>Eukaryota</taxon>
        <taxon>Viridiplantae</taxon>
        <taxon>Streptophyta</taxon>
        <taxon>Embryophyta</taxon>
        <taxon>Tracheophyta</taxon>
        <taxon>Spermatophyta</taxon>
        <taxon>Magnoliopsida</taxon>
        <taxon>eudicotyledons</taxon>
        <taxon>Gunneridae</taxon>
        <taxon>Pentapetalae</taxon>
        <taxon>rosids</taxon>
        <taxon>fabids</taxon>
        <taxon>Fabales</taxon>
        <taxon>Fabaceae</taxon>
        <taxon>Papilionoideae</taxon>
        <taxon>50 kb inversion clade</taxon>
        <taxon>NPAAA clade</taxon>
        <taxon>Hologalegina</taxon>
        <taxon>IRL clade</taxon>
        <taxon>Trifolieae</taxon>
        <taxon>Trifolium</taxon>
    </lineage>
</organism>
<evidence type="ECO:0000313" key="1">
    <source>
        <dbReference type="EMBL" id="MCH87721.1"/>
    </source>
</evidence>
<dbReference type="Proteomes" id="UP000265520">
    <property type="component" value="Unassembled WGS sequence"/>
</dbReference>
<evidence type="ECO:0000313" key="2">
    <source>
        <dbReference type="Proteomes" id="UP000265520"/>
    </source>
</evidence>